<proteinExistence type="predicted"/>
<name>A0A6A5SPN0_9PLEO</name>
<accession>A0A6A5SPN0</accession>
<gene>
    <name evidence="2" type="ORF">EJ02DRAFT_193724</name>
</gene>
<evidence type="ECO:0000313" key="3">
    <source>
        <dbReference type="Proteomes" id="UP000800038"/>
    </source>
</evidence>
<sequence length="151" mass="17133">MAASDTDEPLHDTNSLLYGMKSDFITYGGSSRLSLHFWRLGFLVASGYAVSFLTCMRRKRIASATGVSASTSYLITWSYGLELFLTHIMNKRSIIILPVLQNFSPLTTYDTWLVFWTKIMTERTSNRSVHVSQLLTSPIGLFKESYHRSCT</sequence>
<dbReference type="AlphaFoldDB" id="A0A6A5SPN0"/>
<keyword evidence="1" id="KW-0812">Transmembrane</keyword>
<dbReference type="Proteomes" id="UP000800038">
    <property type="component" value="Unassembled WGS sequence"/>
</dbReference>
<dbReference type="EMBL" id="ML976044">
    <property type="protein sequence ID" value="KAF1941710.1"/>
    <property type="molecule type" value="Genomic_DNA"/>
</dbReference>
<feature type="transmembrane region" description="Helical" evidence="1">
    <location>
        <begin position="37"/>
        <end position="56"/>
    </location>
</feature>
<keyword evidence="1" id="KW-1133">Transmembrane helix</keyword>
<protein>
    <submittedName>
        <fullName evidence="2">Uncharacterized protein</fullName>
    </submittedName>
</protein>
<evidence type="ECO:0000256" key="1">
    <source>
        <dbReference type="SAM" id="Phobius"/>
    </source>
</evidence>
<keyword evidence="1" id="KW-0472">Membrane</keyword>
<keyword evidence="3" id="KW-1185">Reference proteome</keyword>
<organism evidence="2 3">
    <name type="scientific">Clathrospora elynae</name>
    <dbReference type="NCBI Taxonomy" id="706981"/>
    <lineage>
        <taxon>Eukaryota</taxon>
        <taxon>Fungi</taxon>
        <taxon>Dikarya</taxon>
        <taxon>Ascomycota</taxon>
        <taxon>Pezizomycotina</taxon>
        <taxon>Dothideomycetes</taxon>
        <taxon>Pleosporomycetidae</taxon>
        <taxon>Pleosporales</taxon>
        <taxon>Diademaceae</taxon>
        <taxon>Clathrospora</taxon>
    </lineage>
</organism>
<evidence type="ECO:0000313" key="2">
    <source>
        <dbReference type="EMBL" id="KAF1941710.1"/>
    </source>
</evidence>
<reference evidence="2" key="1">
    <citation type="journal article" date="2020" name="Stud. Mycol.">
        <title>101 Dothideomycetes genomes: a test case for predicting lifestyles and emergence of pathogens.</title>
        <authorList>
            <person name="Haridas S."/>
            <person name="Albert R."/>
            <person name="Binder M."/>
            <person name="Bloem J."/>
            <person name="Labutti K."/>
            <person name="Salamov A."/>
            <person name="Andreopoulos B."/>
            <person name="Baker S."/>
            <person name="Barry K."/>
            <person name="Bills G."/>
            <person name="Bluhm B."/>
            <person name="Cannon C."/>
            <person name="Castanera R."/>
            <person name="Culley D."/>
            <person name="Daum C."/>
            <person name="Ezra D."/>
            <person name="Gonzalez J."/>
            <person name="Henrissat B."/>
            <person name="Kuo A."/>
            <person name="Liang C."/>
            <person name="Lipzen A."/>
            <person name="Lutzoni F."/>
            <person name="Magnuson J."/>
            <person name="Mondo S."/>
            <person name="Nolan M."/>
            <person name="Ohm R."/>
            <person name="Pangilinan J."/>
            <person name="Park H.-J."/>
            <person name="Ramirez L."/>
            <person name="Alfaro M."/>
            <person name="Sun H."/>
            <person name="Tritt A."/>
            <person name="Yoshinaga Y."/>
            <person name="Zwiers L.-H."/>
            <person name="Turgeon B."/>
            <person name="Goodwin S."/>
            <person name="Spatafora J."/>
            <person name="Crous P."/>
            <person name="Grigoriev I."/>
        </authorList>
    </citation>
    <scope>NUCLEOTIDE SEQUENCE</scope>
    <source>
        <strain evidence="2">CBS 161.51</strain>
    </source>
</reference>